<dbReference type="PANTHER" id="PTHR35496:SF20">
    <property type="entry name" value="2S SEED STORAGE PROTEIN 1-RELATED"/>
    <property type="match status" value="1"/>
</dbReference>
<comment type="caution">
    <text evidence="5">The sequence shown here is derived from an EMBL/GenBank/DDBJ whole genome shotgun (WGS) entry which is preliminary data.</text>
</comment>
<dbReference type="InParanoid" id="A0A7J7C1E5"/>
<sequence>MARQTTFATTLFTIFLLLAANAVLAYRTTIPTIEVDINFKGDRYGRSDSCEEEIEEKDLSVCKAFIKGGTLSTILAMPGDRQSYNKLSDRLGCCRELGKFDEICVCDALNYVIKEADGGDDAVSRAQNLLIYCRMPLGCNFGKKRLLA</sequence>
<keyword evidence="6" id="KW-1185">Reference proteome</keyword>
<keyword evidence="3" id="KW-1015">Disulfide bond</keyword>
<dbReference type="Gene3D" id="1.10.110.10">
    <property type="entry name" value="Plant lipid-transfer and hydrophobic proteins"/>
    <property type="match status" value="1"/>
</dbReference>
<evidence type="ECO:0000256" key="2">
    <source>
        <dbReference type="ARBA" id="ARBA00022729"/>
    </source>
</evidence>
<comment type="similarity">
    <text evidence="1">Belongs to the 2S seed storage albumins family.</text>
</comment>
<name>A0A7J7C1E5_TRIWF</name>
<dbReference type="SUPFAM" id="SSF47699">
    <property type="entry name" value="Bifunctional inhibitor/lipid-transfer protein/seed storage 2S albumin"/>
    <property type="match status" value="1"/>
</dbReference>
<dbReference type="GO" id="GO:0045735">
    <property type="term" value="F:nutrient reservoir activity"/>
    <property type="evidence" value="ECO:0007669"/>
    <property type="project" value="InterPro"/>
</dbReference>
<accession>A0A7J7C1E5</accession>
<protein>
    <submittedName>
        <fullName evidence="5">2S albumin</fullName>
    </submittedName>
</protein>
<dbReference type="InterPro" id="IPR036312">
    <property type="entry name" value="Bifun_inhib/LTP/seed_sf"/>
</dbReference>
<dbReference type="OrthoDB" id="1922883at2759"/>
<evidence type="ECO:0000256" key="3">
    <source>
        <dbReference type="ARBA" id="ARBA00023157"/>
    </source>
</evidence>
<gene>
    <name evidence="5" type="ORF">HS088_TW21G00121</name>
</gene>
<organism evidence="5 6">
    <name type="scientific">Tripterygium wilfordii</name>
    <name type="common">Thunder God vine</name>
    <dbReference type="NCBI Taxonomy" id="458696"/>
    <lineage>
        <taxon>Eukaryota</taxon>
        <taxon>Viridiplantae</taxon>
        <taxon>Streptophyta</taxon>
        <taxon>Embryophyta</taxon>
        <taxon>Tracheophyta</taxon>
        <taxon>Spermatophyta</taxon>
        <taxon>Magnoliopsida</taxon>
        <taxon>eudicotyledons</taxon>
        <taxon>Gunneridae</taxon>
        <taxon>Pentapetalae</taxon>
        <taxon>rosids</taxon>
        <taxon>fabids</taxon>
        <taxon>Celastrales</taxon>
        <taxon>Celastraceae</taxon>
        <taxon>Tripterygium</taxon>
    </lineage>
</organism>
<evidence type="ECO:0000256" key="4">
    <source>
        <dbReference type="SAM" id="SignalP"/>
    </source>
</evidence>
<evidence type="ECO:0000256" key="1">
    <source>
        <dbReference type="ARBA" id="ARBA00008262"/>
    </source>
</evidence>
<dbReference type="AlphaFoldDB" id="A0A7J7C1E5"/>
<evidence type="ECO:0000313" key="5">
    <source>
        <dbReference type="EMBL" id="KAF5727980.1"/>
    </source>
</evidence>
<dbReference type="InterPro" id="IPR000617">
    <property type="entry name" value="Napin/2SS/CON"/>
</dbReference>
<feature type="signal peptide" evidence="4">
    <location>
        <begin position="1"/>
        <end position="25"/>
    </location>
</feature>
<proteinExistence type="inferred from homology"/>
<reference evidence="5 6" key="1">
    <citation type="journal article" date="2020" name="Nat. Commun.">
        <title>Genome of Tripterygium wilfordii and identification of cytochrome P450 involved in triptolide biosynthesis.</title>
        <authorList>
            <person name="Tu L."/>
            <person name="Su P."/>
            <person name="Zhang Z."/>
            <person name="Gao L."/>
            <person name="Wang J."/>
            <person name="Hu T."/>
            <person name="Zhou J."/>
            <person name="Zhang Y."/>
            <person name="Zhao Y."/>
            <person name="Liu Y."/>
            <person name="Song Y."/>
            <person name="Tong Y."/>
            <person name="Lu Y."/>
            <person name="Yang J."/>
            <person name="Xu C."/>
            <person name="Jia M."/>
            <person name="Peters R.J."/>
            <person name="Huang L."/>
            <person name="Gao W."/>
        </authorList>
    </citation>
    <scope>NUCLEOTIDE SEQUENCE [LARGE SCALE GENOMIC DNA]</scope>
    <source>
        <strain evidence="6">cv. XIE 37</strain>
        <tissue evidence="5">Leaf</tissue>
    </source>
</reference>
<dbReference type="EMBL" id="JAAARO010000021">
    <property type="protein sequence ID" value="KAF5727980.1"/>
    <property type="molecule type" value="Genomic_DNA"/>
</dbReference>
<evidence type="ECO:0000313" key="6">
    <source>
        <dbReference type="Proteomes" id="UP000593562"/>
    </source>
</evidence>
<dbReference type="Proteomes" id="UP000593562">
    <property type="component" value="Unassembled WGS sequence"/>
</dbReference>
<dbReference type="PANTHER" id="PTHR35496">
    <property type="entry name" value="2S SEED STORAGE PROTEIN 1-RELATED"/>
    <property type="match status" value="1"/>
</dbReference>
<keyword evidence="2 4" id="KW-0732">Signal</keyword>
<feature type="chain" id="PRO_5029647975" evidence="4">
    <location>
        <begin position="26"/>
        <end position="148"/>
    </location>
</feature>